<name>A0A8B5YAJ1_BACLI</name>
<evidence type="ECO:0000313" key="1">
    <source>
        <dbReference type="EMBL" id="TWL25471.1"/>
    </source>
</evidence>
<accession>A0A8B5YAJ1</accession>
<dbReference type="EMBL" id="NILC01000026">
    <property type="protein sequence ID" value="TWL25471.1"/>
    <property type="molecule type" value="Genomic_DNA"/>
</dbReference>
<protein>
    <submittedName>
        <fullName evidence="1">Uncharacterized protein</fullName>
    </submittedName>
</protein>
<dbReference type="Proteomes" id="UP000435910">
    <property type="component" value="Unassembled WGS sequence"/>
</dbReference>
<gene>
    <name evidence="1" type="ORF">CHCC16736_4354</name>
</gene>
<evidence type="ECO:0000313" key="2">
    <source>
        <dbReference type="Proteomes" id="UP000435910"/>
    </source>
</evidence>
<organism evidence="1 2">
    <name type="scientific">Bacillus licheniformis</name>
    <dbReference type="NCBI Taxonomy" id="1402"/>
    <lineage>
        <taxon>Bacteria</taxon>
        <taxon>Bacillati</taxon>
        <taxon>Bacillota</taxon>
        <taxon>Bacilli</taxon>
        <taxon>Bacillales</taxon>
        <taxon>Bacillaceae</taxon>
        <taxon>Bacillus</taxon>
    </lineage>
</organism>
<dbReference type="AlphaFoldDB" id="A0A8B5YAJ1"/>
<proteinExistence type="predicted"/>
<reference evidence="1 2" key="1">
    <citation type="submission" date="2019-06" db="EMBL/GenBank/DDBJ databases">
        <title>Genome sequence analysis of &gt;100 Bacillus licheniformis strains suggests intrinsic resistance to this species.</title>
        <authorList>
            <person name="Wels M."/>
            <person name="Siezen R.J."/>
            <person name="Johansen E."/>
            <person name="Stuer-Lauridsen B."/>
            <person name="Bjerre K."/>
            <person name="Nielsen B.K.K."/>
        </authorList>
    </citation>
    <scope>NUCLEOTIDE SEQUENCE [LARGE SCALE GENOMIC DNA]</scope>
    <source>
        <strain evidence="1 2">BAC-16736</strain>
    </source>
</reference>
<sequence>MNEIIKLPVRDFLPNHLSQFLSSGPIAAAAVADKNMMFHIT</sequence>
<comment type="caution">
    <text evidence="1">The sequence shown here is derived from an EMBL/GenBank/DDBJ whole genome shotgun (WGS) entry which is preliminary data.</text>
</comment>